<dbReference type="InterPro" id="IPR043885">
    <property type="entry name" value="DUF5847"/>
</dbReference>
<dbReference type="GeneID" id="80517876"/>
<sequence length="420" mass="49900">MSDINEFTDPNARRVSGPVNVIRLEGEIHGIPKVLYLFMDYHIPVSDQTQCENVFSEDVQKYFINNFYRLNEGSNVYDFFVEIYPSELADDKYRKGSRGKDIKEKYIEEVVKMFRKIFRYDPKRNRIQVNKLFKNVRLHYLDIRDYYKHSIADQVSEMTRIAHRFINADYIDPKGLDKIISLMQLMKDHMEYISSVLGRRANKISQIKPKIIKQNNRSDLDTQAIEYLANKIKKMYNHTDVKNAMLDLIDLTIDNFNLTMNEIDDATRRFINYSNTIQNTGNKLVKDENTSYIYSYGLTSYTTREMMIDILNTVERLLDERFIEFFARFTDIYFLRRFLDKDYITNGIVYSGALHSNTYIYFLIKIFNFRITHASYSKIKDLNKLTNEIKKRSLMSVQELILPETLNQCSDLDSFPEEFM</sequence>
<reference evidence="2" key="2">
    <citation type="journal article" date="2018" name="Nat. Commun.">
        <title>Tailed giant Tupanvirus possesses the most complete translational apparatus of the known virosphere.</title>
        <authorList>
            <person name="Abrahao J."/>
            <person name="Silva L."/>
            <person name="Silva L.S."/>
            <person name="Khalil J.Y.B."/>
            <person name="Rodrigues R."/>
            <person name="Arantes T."/>
            <person name="Assis F."/>
            <person name="Boratto P."/>
            <person name="Andrade M."/>
            <person name="Kroon E.G."/>
            <person name="Ribeiro B."/>
            <person name="Bergier I."/>
            <person name="Seligmann H."/>
            <person name="Ghigo E."/>
            <person name="Colson P."/>
            <person name="Levasseur A."/>
            <person name="Kroemer G."/>
            <person name="Raoult D."/>
            <person name="La Scola B."/>
        </authorList>
    </citation>
    <scope>NUCLEOTIDE SEQUENCE [LARGE SCALE GENOMIC DNA]</scope>
    <source>
        <strain evidence="2">Deep ocean</strain>
    </source>
</reference>
<proteinExistence type="inferred from homology"/>
<reference evidence="2" key="1">
    <citation type="submission" date="2017-06" db="EMBL/GenBank/DDBJ databases">
        <authorList>
            <person name="Assis F.L."/>
            <person name="Abrahao J.S."/>
            <person name="Silva L."/>
            <person name="Khalil J.B."/>
            <person name="Rodrigues R."/>
            <person name="Silva L.S."/>
            <person name="Boratto P."/>
            <person name="Andrade M."/>
            <person name="Kroon E.G."/>
            <person name="Ribeiro B."/>
            <person name="Bergier I."/>
            <person name="Seligmann H."/>
            <person name="Ghigo E."/>
            <person name="Colson P."/>
            <person name="Levasseur A."/>
            <person name="Raoult D."/>
            <person name="Scola B.L."/>
        </authorList>
    </citation>
    <scope>NUCLEOTIDE SEQUENCE</scope>
    <source>
        <strain evidence="2">Deep ocean</strain>
    </source>
</reference>
<evidence type="ECO:0000313" key="2">
    <source>
        <dbReference type="EMBL" id="QKU34548.1"/>
    </source>
</evidence>
<dbReference type="KEGG" id="vg:80517876"/>
<protein>
    <submittedName>
        <fullName evidence="2">Chemotaxis</fullName>
    </submittedName>
</protein>
<comment type="similarity">
    <text evidence="1">Belongs to the mimivirus R160 family.</text>
</comment>
<dbReference type="EMBL" id="MF405918">
    <property type="protein sequence ID" value="QKU34548.1"/>
    <property type="molecule type" value="Genomic_DNA"/>
</dbReference>
<dbReference type="Pfam" id="PF19165">
    <property type="entry name" value="DUF5847"/>
    <property type="match status" value="1"/>
</dbReference>
<name>A0A6N1NS06_9VIRU</name>
<evidence type="ECO:0000256" key="1">
    <source>
        <dbReference type="ARBA" id="ARBA00023598"/>
    </source>
</evidence>
<dbReference type="RefSeq" id="YP_010781185.1">
    <property type="nucleotide sequence ID" value="NC_075038.1"/>
</dbReference>
<organism evidence="2">
    <name type="scientific">Tupanvirus deep ocean</name>
    <dbReference type="NCBI Taxonomy" id="2126984"/>
    <lineage>
        <taxon>Viruses</taxon>
        <taxon>Varidnaviria</taxon>
        <taxon>Bamfordvirae</taxon>
        <taxon>Nucleocytoviricota</taxon>
        <taxon>Megaviricetes</taxon>
        <taxon>Imitervirales</taxon>
        <taxon>Mimiviridae</taxon>
        <taxon>Megamimivirinae</taxon>
        <taxon>Tupanvirus</taxon>
        <taxon>Tupanvirus altamarinense</taxon>
    </lineage>
</organism>
<accession>A0A6N1NS06</accession>